<protein>
    <submittedName>
        <fullName evidence="2">Protein PXR1-like</fullName>
    </submittedName>
</protein>
<dbReference type="RefSeq" id="XP_028145011.1">
    <property type="nucleotide sequence ID" value="XM_028289210.1"/>
</dbReference>
<feature type="compositionally biased region" description="Basic residues" evidence="1">
    <location>
        <begin position="148"/>
        <end position="162"/>
    </location>
</feature>
<feature type="compositionally biased region" description="Basic and acidic residues" evidence="1">
    <location>
        <begin position="19"/>
        <end position="30"/>
    </location>
</feature>
<evidence type="ECO:0000256" key="1">
    <source>
        <dbReference type="SAM" id="MobiDB-lite"/>
    </source>
</evidence>
<sequence length="162" mass="18899">MTDRARSRSPPPSMATPPKHADSRKVDRNLFQELAKLQSEKSDGYSTIDEQRPENKGRREKDREFKFPRRNKKKKEKSKEKGSDKKDEDNPKEKPEAMEEEVPDEVDRGTTKRPRVINTDDKSDEDDSERPRTSSPQKATTRATSSYPKKRRTVRRKAEGKR</sequence>
<name>A0A6P7G7C2_DIAVI</name>
<dbReference type="InParanoid" id="A0A6P7G7C2"/>
<accession>A0A6P7G7C2</accession>
<feature type="compositionally biased region" description="Basic and acidic residues" evidence="1">
    <location>
        <begin position="77"/>
        <end position="97"/>
    </location>
</feature>
<dbReference type="AlphaFoldDB" id="A0A6P7G7C2"/>
<proteinExistence type="predicted"/>
<reference evidence="2" key="1">
    <citation type="submission" date="2025-08" db="UniProtKB">
        <authorList>
            <consortium name="RefSeq"/>
        </authorList>
    </citation>
    <scope>IDENTIFICATION</scope>
    <source>
        <tissue evidence="2">Whole insect</tissue>
    </source>
</reference>
<organism evidence="2">
    <name type="scientific">Diabrotica virgifera virgifera</name>
    <name type="common">western corn rootworm</name>
    <dbReference type="NCBI Taxonomy" id="50390"/>
    <lineage>
        <taxon>Eukaryota</taxon>
        <taxon>Metazoa</taxon>
        <taxon>Ecdysozoa</taxon>
        <taxon>Arthropoda</taxon>
        <taxon>Hexapoda</taxon>
        <taxon>Insecta</taxon>
        <taxon>Pterygota</taxon>
        <taxon>Neoptera</taxon>
        <taxon>Endopterygota</taxon>
        <taxon>Coleoptera</taxon>
        <taxon>Polyphaga</taxon>
        <taxon>Cucujiformia</taxon>
        <taxon>Chrysomeloidea</taxon>
        <taxon>Chrysomelidae</taxon>
        <taxon>Galerucinae</taxon>
        <taxon>Diabroticina</taxon>
        <taxon>Diabroticites</taxon>
        <taxon>Diabrotica</taxon>
    </lineage>
</organism>
<feature type="compositionally biased region" description="Polar residues" evidence="1">
    <location>
        <begin position="133"/>
        <end position="147"/>
    </location>
</feature>
<gene>
    <name evidence="2" type="primary">LOC114338608</name>
</gene>
<feature type="region of interest" description="Disordered" evidence="1">
    <location>
        <begin position="1"/>
        <end position="162"/>
    </location>
</feature>
<feature type="compositionally biased region" description="Basic and acidic residues" evidence="1">
    <location>
        <begin position="38"/>
        <end position="67"/>
    </location>
</feature>
<evidence type="ECO:0000313" key="2">
    <source>
        <dbReference type="RefSeq" id="XP_028145011.1"/>
    </source>
</evidence>